<organism evidence="2 3">
    <name type="scientific">Methylobacterium persicinum</name>
    <dbReference type="NCBI Taxonomy" id="374426"/>
    <lineage>
        <taxon>Bacteria</taxon>
        <taxon>Pseudomonadati</taxon>
        <taxon>Pseudomonadota</taxon>
        <taxon>Alphaproteobacteria</taxon>
        <taxon>Hyphomicrobiales</taxon>
        <taxon>Methylobacteriaceae</taxon>
        <taxon>Methylobacterium</taxon>
    </lineage>
</organism>
<dbReference type="InterPro" id="IPR016181">
    <property type="entry name" value="Acyl_CoA_acyltransferase"/>
</dbReference>
<accession>A0ABU0HIB0</accession>
<evidence type="ECO:0000313" key="3">
    <source>
        <dbReference type="Proteomes" id="UP001236369"/>
    </source>
</evidence>
<keyword evidence="3" id="KW-1185">Reference proteome</keyword>
<dbReference type="CDD" id="cd04301">
    <property type="entry name" value="NAT_SF"/>
    <property type="match status" value="1"/>
</dbReference>
<reference evidence="2 3" key="1">
    <citation type="submission" date="2023-07" db="EMBL/GenBank/DDBJ databases">
        <title>Genomic Encyclopedia of Type Strains, Phase IV (KMG-IV): sequencing the most valuable type-strain genomes for metagenomic binning, comparative biology and taxonomic classification.</title>
        <authorList>
            <person name="Goeker M."/>
        </authorList>
    </citation>
    <scope>NUCLEOTIDE SEQUENCE [LARGE SCALE GENOMIC DNA]</scope>
    <source>
        <strain evidence="2 3">DSM 19562</strain>
    </source>
</reference>
<gene>
    <name evidence="2" type="ORF">QO016_001551</name>
</gene>
<protein>
    <submittedName>
        <fullName evidence="2">Ribosomal protein S18 acetylase RimI-like enzyme</fullName>
    </submittedName>
</protein>
<dbReference type="Pfam" id="PF00583">
    <property type="entry name" value="Acetyltransf_1"/>
    <property type="match status" value="1"/>
</dbReference>
<name>A0ABU0HIB0_9HYPH</name>
<comment type="caution">
    <text evidence="2">The sequence shown here is derived from an EMBL/GenBank/DDBJ whole genome shotgun (WGS) entry which is preliminary data.</text>
</comment>
<evidence type="ECO:0000259" key="1">
    <source>
        <dbReference type="PROSITE" id="PS51186"/>
    </source>
</evidence>
<evidence type="ECO:0000313" key="2">
    <source>
        <dbReference type="EMBL" id="MDQ0442068.1"/>
    </source>
</evidence>
<dbReference type="InterPro" id="IPR000182">
    <property type="entry name" value="GNAT_dom"/>
</dbReference>
<dbReference type="EMBL" id="JAUSVV010000002">
    <property type="protein sequence ID" value="MDQ0442068.1"/>
    <property type="molecule type" value="Genomic_DNA"/>
</dbReference>
<dbReference type="Gene3D" id="3.40.630.30">
    <property type="match status" value="1"/>
</dbReference>
<feature type="domain" description="N-acetyltransferase" evidence="1">
    <location>
        <begin position="18"/>
        <end position="162"/>
    </location>
</feature>
<sequence length="162" mass="17402">MQRDAVPIQFGHNLSGAAEIETHLTACSDRFIPPLAGRVIIPDYAAKLAQRAERFEAWSADTLVGLVAVYCPAATPARGPDAEARRPPGDAFVSNVSVLPSYSNRGIARELLAKATAYSRTRAVRIVLEVDRRAPALRLYEASGFAVEAVDGDTLTLARLLA</sequence>
<proteinExistence type="predicted"/>
<dbReference type="PROSITE" id="PS51186">
    <property type="entry name" value="GNAT"/>
    <property type="match status" value="1"/>
</dbReference>
<dbReference type="SUPFAM" id="SSF55729">
    <property type="entry name" value="Acyl-CoA N-acyltransferases (Nat)"/>
    <property type="match status" value="1"/>
</dbReference>
<dbReference type="Proteomes" id="UP001236369">
    <property type="component" value="Unassembled WGS sequence"/>
</dbReference>
<dbReference type="RefSeq" id="WP_238249659.1">
    <property type="nucleotide sequence ID" value="NZ_BPQX01000033.1"/>
</dbReference>